<dbReference type="InterPro" id="IPR055247">
    <property type="entry name" value="InsJ-like_HTH"/>
</dbReference>
<dbReference type="EMBL" id="FNJM01000001">
    <property type="protein sequence ID" value="SDO78511.1"/>
    <property type="molecule type" value="Genomic_DNA"/>
</dbReference>
<accession>A0A1H0MDU8</accession>
<dbReference type="RefSeq" id="WP_089965290.1">
    <property type="nucleotide sequence ID" value="NZ_FNJM01000001.1"/>
</dbReference>
<dbReference type="EMBL" id="JACKWY010000002">
    <property type="protein sequence ID" value="MBB6713730.1"/>
    <property type="molecule type" value="Genomic_DNA"/>
</dbReference>
<sequence>MGKKNNVYSIEFKINVIETYNNGDEGGVKALSKKLGFRSHNMLTQWLKKYNEFGIAGLEDKRGKTEVAQKNIMTLLKKKY</sequence>
<dbReference type="Pfam" id="PF13518">
    <property type="entry name" value="HTH_28"/>
    <property type="match status" value="1"/>
</dbReference>
<dbReference type="InterPro" id="IPR009057">
    <property type="entry name" value="Homeodomain-like_sf"/>
</dbReference>
<dbReference type="SUPFAM" id="SSF46689">
    <property type="entry name" value="Homeodomain-like"/>
    <property type="match status" value="1"/>
</dbReference>
<evidence type="ECO:0000259" key="1">
    <source>
        <dbReference type="Pfam" id="PF13518"/>
    </source>
</evidence>
<dbReference type="InterPro" id="IPR036388">
    <property type="entry name" value="WH-like_DNA-bd_sf"/>
</dbReference>
<reference evidence="3 4" key="1">
    <citation type="submission" date="2016-10" db="EMBL/GenBank/DDBJ databases">
        <authorList>
            <person name="de Groot N.N."/>
        </authorList>
    </citation>
    <scope>NUCLEOTIDE SEQUENCE [LARGE SCALE GENOMIC DNA]</scope>
    <source>
        <strain evidence="3 4">DSM 12272</strain>
    </source>
</reference>
<name>A0A1H0MDU8_9CLOT</name>
<protein>
    <submittedName>
        <fullName evidence="3">Helix-turn-helix domain-containing protein</fullName>
    </submittedName>
</protein>
<dbReference type="OrthoDB" id="9797531at2"/>
<evidence type="ECO:0000313" key="3">
    <source>
        <dbReference type="EMBL" id="SDO78511.1"/>
    </source>
</evidence>
<dbReference type="STRING" id="94869.SAMN04488529_101420"/>
<proteinExistence type="predicted"/>
<dbReference type="Proteomes" id="UP000198597">
    <property type="component" value="Unassembled WGS sequence"/>
</dbReference>
<dbReference type="AlphaFoldDB" id="A0A1H0MDU8"/>
<evidence type="ECO:0000313" key="2">
    <source>
        <dbReference type="EMBL" id="MBB6713730.1"/>
    </source>
</evidence>
<dbReference type="Proteomes" id="UP000585258">
    <property type="component" value="Unassembled WGS sequence"/>
</dbReference>
<dbReference type="Gene3D" id="1.10.10.10">
    <property type="entry name" value="Winged helix-like DNA-binding domain superfamily/Winged helix DNA-binding domain"/>
    <property type="match status" value="1"/>
</dbReference>
<keyword evidence="4" id="KW-1185">Reference proteome</keyword>
<reference evidence="2 5" key="2">
    <citation type="submission" date="2020-08" db="EMBL/GenBank/DDBJ databases">
        <title>Clostridia isolated from Swiss meat.</title>
        <authorList>
            <person name="Wambui J."/>
            <person name="Stevens M.J.A."/>
            <person name="Stephan R."/>
        </authorList>
    </citation>
    <scope>NUCLEOTIDE SEQUENCE [LARGE SCALE GENOMIC DNA]</scope>
    <source>
        <strain evidence="2 5">CM001</strain>
    </source>
</reference>
<gene>
    <name evidence="2" type="ORF">H7E68_03130</name>
    <name evidence="3" type="ORF">SAMN04488529_101420</name>
</gene>
<evidence type="ECO:0000313" key="5">
    <source>
        <dbReference type="Proteomes" id="UP000585258"/>
    </source>
</evidence>
<organism evidence="3 4">
    <name type="scientific">Clostridium gasigenes</name>
    <dbReference type="NCBI Taxonomy" id="94869"/>
    <lineage>
        <taxon>Bacteria</taxon>
        <taxon>Bacillati</taxon>
        <taxon>Bacillota</taxon>
        <taxon>Clostridia</taxon>
        <taxon>Eubacteriales</taxon>
        <taxon>Clostridiaceae</taxon>
        <taxon>Clostridium</taxon>
    </lineage>
</organism>
<evidence type="ECO:0000313" key="4">
    <source>
        <dbReference type="Proteomes" id="UP000198597"/>
    </source>
</evidence>
<feature type="domain" description="Insertion element IS150 protein InsJ-like helix-turn-helix" evidence="1">
    <location>
        <begin position="12"/>
        <end position="64"/>
    </location>
</feature>